<dbReference type="AlphaFoldDB" id="A0A1A8TAH5"/>
<gene>
    <name evidence="1" type="ORF">MAQ5080_01524</name>
</gene>
<proteinExistence type="predicted"/>
<accession>A0A1A8TAH5</accession>
<evidence type="ECO:0000313" key="1">
    <source>
        <dbReference type="EMBL" id="SBS29863.1"/>
    </source>
</evidence>
<dbReference type="EMBL" id="FLOC01000007">
    <property type="protein sequence ID" value="SBS29863.1"/>
    <property type="molecule type" value="Genomic_DNA"/>
</dbReference>
<reference evidence="1 2" key="1">
    <citation type="submission" date="2016-06" db="EMBL/GenBank/DDBJ databases">
        <authorList>
            <person name="Kjaerup R.B."/>
            <person name="Dalgaard T.S."/>
            <person name="Juul-Madsen H.R."/>
        </authorList>
    </citation>
    <scope>NUCLEOTIDE SEQUENCE [LARGE SCALE GENOMIC DNA]</scope>
    <source>
        <strain evidence="1 2">CECT 5080</strain>
    </source>
</reference>
<organism evidence="1 2">
    <name type="scientific">Marinomonas aquimarina</name>
    <dbReference type="NCBI Taxonomy" id="295068"/>
    <lineage>
        <taxon>Bacteria</taxon>
        <taxon>Pseudomonadati</taxon>
        <taxon>Pseudomonadota</taxon>
        <taxon>Gammaproteobacteria</taxon>
        <taxon>Oceanospirillales</taxon>
        <taxon>Oceanospirillaceae</taxon>
        <taxon>Marinomonas</taxon>
    </lineage>
</organism>
<sequence length="30" mass="3240">MDNGKKISLGVEKVVVLGRSETKKGPLLNE</sequence>
<keyword evidence="2" id="KW-1185">Reference proteome</keyword>
<dbReference type="STRING" id="295068.MAQ5080_01524"/>
<protein>
    <submittedName>
        <fullName evidence="1">Uncharacterized protein</fullName>
    </submittedName>
</protein>
<dbReference type="Proteomes" id="UP000092627">
    <property type="component" value="Unassembled WGS sequence"/>
</dbReference>
<evidence type="ECO:0000313" key="2">
    <source>
        <dbReference type="Proteomes" id="UP000092627"/>
    </source>
</evidence>
<name>A0A1A8TAH5_9GAMM</name>